<sequence>MAVSHTIKKPKGQKKKSKAVDNTPLKEDDVLRDNLITEILELKKKIKQDEMATENMKLRHDNLEKNNRELENKYTAELTQNESMKNQIKNLTDSLSSMEKKNKDLTEELDMVKDIFKTEKKIVEPQLQRIIFLNPLGETKRHRSLKNKPILTGQNKAQQGATNKHGKGDFKADKNDRPPSRLGRSTAFHRQSTTTEVVDVDLLMQRASVQAVNFAPPQGPGGTLPQLNNTGEGSTVPEGHSPAAVPSPLEETKQCSHVSQSGEPVPKLVHTLPGVQKLSQW</sequence>
<dbReference type="Proteomes" id="UP000683360">
    <property type="component" value="Unassembled WGS sequence"/>
</dbReference>
<feature type="compositionally biased region" description="Polar residues" evidence="2">
    <location>
        <begin position="152"/>
        <end position="162"/>
    </location>
</feature>
<name>A0A8S3SFM1_MYTED</name>
<dbReference type="EMBL" id="CAJPWZ010001503">
    <property type="protein sequence ID" value="CAG2217117.1"/>
    <property type="molecule type" value="Genomic_DNA"/>
</dbReference>
<dbReference type="OrthoDB" id="103819at2759"/>
<organism evidence="3 4">
    <name type="scientific">Mytilus edulis</name>
    <name type="common">Blue mussel</name>
    <dbReference type="NCBI Taxonomy" id="6550"/>
    <lineage>
        <taxon>Eukaryota</taxon>
        <taxon>Metazoa</taxon>
        <taxon>Spiralia</taxon>
        <taxon>Lophotrochozoa</taxon>
        <taxon>Mollusca</taxon>
        <taxon>Bivalvia</taxon>
        <taxon>Autobranchia</taxon>
        <taxon>Pteriomorphia</taxon>
        <taxon>Mytilida</taxon>
        <taxon>Mytiloidea</taxon>
        <taxon>Mytilidae</taxon>
        <taxon>Mytilinae</taxon>
        <taxon>Mytilus</taxon>
    </lineage>
</organism>
<protein>
    <submittedName>
        <fullName evidence="3">Uncharacterized protein</fullName>
    </submittedName>
</protein>
<keyword evidence="4" id="KW-1185">Reference proteome</keyword>
<gene>
    <name evidence="3" type="ORF">MEDL_30836</name>
</gene>
<comment type="caution">
    <text evidence="3">The sequence shown here is derived from an EMBL/GenBank/DDBJ whole genome shotgun (WGS) entry which is preliminary data.</text>
</comment>
<evidence type="ECO:0000256" key="1">
    <source>
        <dbReference type="SAM" id="Coils"/>
    </source>
</evidence>
<feature type="coiled-coil region" evidence="1">
    <location>
        <begin position="32"/>
        <end position="115"/>
    </location>
</feature>
<dbReference type="AlphaFoldDB" id="A0A8S3SFM1"/>
<feature type="region of interest" description="Disordered" evidence="2">
    <location>
        <begin position="1"/>
        <end position="25"/>
    </location>
</feature>
<proteinExistence type="predicted"/>
<keyword evidence="1" id="KW-0175">Coiled coil</keyword>
<feature type="compositionally biased region" description="Basic residues" evidence="2">
    <location>
        <begin position="1"/>
        <end position="17"/>
    </location>
</feature>
<feature type="region of interest" description="Disordered" evidence="2">
    <location>
        <begin position="216"/>
        <end position="281"/>
    </location>
</feature>
<feature type="compositionally biased region" description="Basic and acidic residues" evidence="2">
    <location>
        <begin position="166"/>
        <end position="179"/>
    </location>
</feature>
<feature type="region of interest" description="Disordered" evidence="2">
    <location>
        <begin position="143"/>
        <end position="193"/>
    </location>
</feature>
<reference evidence="3" key="1">
    <citation type="submission" date="2021-03" db="EMBL/GenBank/DDBJ databases">
        <authorList>
            <person name="Bekaert M."/>
        </authorList>
    </citation>
    <scope>NUCLEOTIDE SEQUENCE</scope>
</reference>
<evidence type="ECO:0000313" key="4">
    <source>
        <dbReference type="Proteomes" id="UP000683360"/>
    </source>
</evidence>
<evidence type="ECO:0000256" key="2">
    <source>
        <dbReference type="SAM" id="MobiDB-lite"/>
    </source>
</evidence>
<accession>A0A8S3SFM1</accession>
<evidence type="ECO:0000313" key="3">
    <source>
        <dbReference type="EMBL" id="CAG2217117.1"/>
    </source>
</evidence>